<dbReference type="EMBL" id="KB870810">
    <property type="protein sequence ID" value="EOA23127.1"/>
    <property type="molecule type" value="Genomic_DNA"/>
</dbReference>
<keyword evidence="2" id="KW-1185">Reference proteome</keyword>
<name>R0FKZ4_9BRAS</name>
<sequence length="28" mass="3282">AVSLPDSSEFMIFNHRGRLFPPEIDMKF</sequence>
<dbReference type="Proteomes" id="UP000029121">
    <property type="component" value="Unassembled WGS sequence"/>
</dbReference>
<gene>
    <name evidence="1" type="ORF">CARUB_v100023150mg</name>
</gene>
<protein>
    <submittedName>
        <fullName evidence="1">Uncharacterized protein</fullName>
    </submittedName>
</protein>
<proteinExistence type="predicted"/>
<evidence type="ECO:0000313" key="1">
    <source>
        <dbReference type="EMBL" id="EOA23127.1"/>
    </source>
</evidence>
<evidence type="ECO:0000313" key="2">
    <source>
        <dbReference type="Proteomes" id="UP000029121"/>
    </source>
</evidence>
<accession>R0FKZ4</accession>
<dbReference type="AlphaFoldDB" id="R0FKZ4"/>
<organism evidence="1 2">
    <name type="scientific">Capsella rubella</name>
    <dbReference type="NCBI Taxonomy" id="81985"/>
    <lineage>
        <taxon>Eukaryota</taxon>
        <taxon>Viridiplantae</taxon>
        <taxon>Streptophyta</taxon>
        <taxon>Embryophyta</taxon>
        <taxon>Tracheophyta</taxon>
        <taxon>Spermatophyta</taxon>
        <taxon>Magnoliopsida</taxon>
        <taxon>eudicotyledons</taxon>
        <taxon>Gunneridae</taxon>
        <taxon>Pentapetalae</taxon>
        <taxon>rosids</taxon>
        <taxon>malvids</taxon>
        <taxon>Brassicales</taxon>
        <taxon>Brassicaceae</taxon>
        <taxon>Camelineae</taxon>
        <taxon>Capsella</taxon>
    </lineage>
</organism>
<feature type="non-terminal residue" evidence="1">
    <location>
        <position position="1"/>
    </location>
</feature>
<reference evidence="2" key="1">
    <citation type="journal article" date="2013" name="Nat. Genet.">
        <title>The Capsella rubella genome and the genomic consequences of rapid mating system evolution.</title>
        <authorList>
            <person name="Slotte T."/>
            <person name="Hazzouri K.M."/>
            <person name="Agren J.A."/>
            <person name="Koenig D."/>
            <person name="Maumus F."/>
            <person name="Guo Y.L."/>
            <person name="Steige K."/>
            <person name="Platts A.E."/>
            <person name="Escobar J.S."/>
            <person name="Newman L.K."/>
            <person name="Wang W."/>
            <person name="Mandakova T."/>
            <person name="Vello E."/>
            <person name="Smith L.M."/>
            <person name="Henz S.R."/>
            <person name="Steffen J."/>
            <person name="Takuno S."/>
            <person name="Brandvain Y."/>
            <person name="Coop G."/>
            <person name="Andolfatto P."/>
            <person name="Hu T.T."/>
            <person name="Blanchette M."/>
            <person name="Clark R.M."/>
            <person name="Quesneville H."/>
            <person name="Nordborg M."/>
            <person name="Gaut B.S."/>
            <person name="Lysak M.A."/>
            <person name="Jenkins J."/>
            <person name="Grimwood J."/>
            <person name="Chapman J."/>
            <person name="Prochnik S."/>
            <person name="Shu S."/>
            <person name="Rokhsar D."/>
            <person name="Schmutz J."/>
            <person name="Weigel D."/>
            <person name="Wright S.I."/>
        </authorList>
    </citation>
    <scope>NUCLEOTIDE SEQUENCE [LARGE SCALE GENOMIC DNA]</scope>
    <source>
        <strain evidence="2">cv. Monte Gargano</strain>
    </source>
</reference>